<evidence type="ECO:0000256" key="10">
    <source>
        <dbReference type="ARBA" id="ARBA00023027"/>
    </source>
</evidence>
<keyword evidence="12 17" id="KW-0456">Lyase</keyword>
<feature type="domain" description="YjeF C-terminal" evidence="20">
    <location>
        <begin position="246"/>
        <end position="517"/>
    </location>
</feature>
<dbReference type="GO" id="GO:0052855">
    <property type="term" value="F:ADP-dependent NAD(P)H-hydrate dehydratase activity"/>
    <property type="evidence" value="ECO:0007669"/>
    <property type="project" value="UniProtKB-UniRule"/>
</dbReference>
<dbReference type="EMBL" id="FNUS01000001">
    <property type="protein sequence ID" value="SEF47025.1"/>
    <property type="molecule type" value="Genomic_DNA"/>
</dbReference>
<comment type="subunit">
    <text evidence="17">Homotetramer.</text>
</comment>
<evidence type="ECO:0000256" key="5">
    <source>
        <dbReference type="ARBA" id="ARBA00022723"/>
    </source>
</evidence>
<reference evidence="23" key="1">
    <citation type="submission" date="2016-10" db="EMBL/GenBank/DDBJ databases">
        <authorList>
            <person name="Varghese N."/>
            <person name="Submissions S."/>
        </authorList>
    </citation>
    <scope>NUCLEOTIDE SEQUENCE [LARGE SCALE GENOMIC DNA]</scope>
    <source>
        <strain evidence="23">DSM 21580</strain>
    </source>
</reference>
<comment type="cofactor">
    <cofactor evidence="17">
        <name>Mg(2+)</name>
        <dbReference type="ChEBI" id="CHEBI:18420"/>
    </cofactor>
</comment>
<comment type="similarity">
    <text evidence="4 19">In the C-terminal section; belongs to the NnrD/CARKD family.</text>
</comment>
<evidence type="ECO:0000256" key="4">
    <source>
        <dbReference type="ARBA" id="ARBA00009524"/>
    </source>
</evidence>
<dbReference type="CDD" id="cd01171">
    <property type="entry name" value="YXKO-related"/>
    <property type="match status" value="1"/>
</dbReference>
<keyword evidence="11 18" id="KW-0413">Isomerase</keyword>
<dbReference type="SUPFAM" id="SSF64153">
    <property type="entry name" value="YjeF N-terminal domain-like"/>
    <property type="match status" value="1"/>
</dbReference>
<feature type="binding site" evidence="18">
    <location>
        <begin position="77"/>
        <end position="81"/>
    </location>
    <ligand>
        <name>(6S)-NADPHX</name>
        <dbReference type="ChEBI" id="CHEBI:64076"/>
    </ligand>
</feature>
<keyword evidence="5 18" id="KW-0479">Metal-binding</keyword>
<evidence type="ECO:0000256" key="14">
    <source>
        <dbReference type="ARBA" id="ARBA00025153"/>
    </source>
</evidence>
<evidence type="ECO:0000256" key="19">
    <source>
        <dbReference type="PIRNR" id="PIRNR017184"/>
    </source>
</evidence>
<feature type="binding site" evidence="18">
    <location>
        <position position="181"/>
    </location>
    <ligand>
        <name>K(+)</name>
        <dbReference type="ChEBI" id="CHEBI:29103"/>
    </ligand>
</feature>
<dbReference type="PIRSF" id="PIRSF017184">
    <property type="entry name" value="Nnr"/>
    <property type="match status" value="1"/>
</dbReference>
<evidence type="ECO:0000256" key="7">
    <source>
        <dbReference type="ARBA" id="ARBA00022840"/>
    </source>
</evidence>
<evidence type="ECO:0000256" key="17">
    <source>
        <dbReference type="HAMAP-Rule" id="MF_01965"/>
    </source>
</evidence>
<dbReference type="HAMAP" id="MF_01966">
    <property type="entry name" value="NADHX_epimerase"/>
    <property type="match status" value="1"/>
</dbReference>
<dbReference type="GO" id="GO:0052856">
    <property type="term" value="F:NAD(P)HX epimerase activity"/>
    <property type="evidence" value="ECO:0007669"/>
    <property type="project" value="UniProtKB-UniRule"/>
</dbReference>
<protein>
    <recommendedName>
        <fullName evidence="19">Bifunctional NAD(P)H-hydrate repair enzyme</fullName>
    </recommendedName>
    <alternativeName>
        <fullName evidence="19">Nicotinamide nucleotide repair protein</fullName>
    </alternativeName>
    <domain>
        <recommendedName>
            <fullName evidence="19">ADP-dependent (S)-NAD(P)H-hydrate dehydratase</fullName>
            <ecNumber evidence="19">4.2.1.136</ecNumber>
        </recommendedName>
        <alternativeName>
            <fullName evidence="19">ADP-dependent NAD(P)HX dehydratase</fullName>
        </alternativeName>
    </domain>
    <domain>
        <recommendedName>
            <fullName evidence="19">NAD(P)H-hydrate epimerase</fullName>
            <ecNumber evidence="19">5.1.99.6</ecNumber>
        </recommendedName>
    </domain>
</protein>
<comment type="function">
    <text evidence="17">Catalyzes the dehydration of the S-form of NAD(P)HX at the expense of ADP, which is converted to AMP. Together with NAD(P)HX epimerase, which catalyzes the epimerization of the S- and R-forms, the enzyme allows the repair of both epimers of NAD(P)HX, a damaged form of NAD(P)H that is a result of enzymatic or heat-dependent hydration.</text>
</comment>
<feature type="binding site" evidence="17">
    <location>
        <position position="458"/>
    </location>
    <ligand>
        <name>(6S)-NADPHX</name>
        <dbReference type="ChEBI" id="CHEBI:64076"/>
    </ligand>
</feature>
<keyword evidence="6 17" id="KW-0547">Nucleotide-binding</keyword>
<evidence type="ECO:0000256" key="16">
    <source>
        <dbReference type="ARBA" id="ARBA00049209"/>
    </source>
</evidence>
<dbReference type="PROSITE" id="PS51385">
    <property type="entry name" value="YJEF_N"/>
    <property type="match status" value="1"/>
</dbReference>
<evidence type="ECO:0000256" key="8">
    <source>
        <dbReference type="ARBA" id="ARBA00022857"/>
    </source>
</evidence>
<dbReference type="HAMAP" id="MF_01965">
    <property type="entry name" value="NADHX_dehydratase"/>
    <property type="match status" value="1"/>
</dbReference>
<comment type="similarity">
    <text evidence="17">Belongs to the NnrD/CARKD family.</text>
</comment>
<dbReference type="Proteomes" id="UP000236738">
    <property type="component" value="Unassembled WGS sequence"/>
</dbReference>
<evidence type="ECO:0000256" key="13">
    <source>
        <dbReference type="ARBA" id="ARBA00023268"/>
    </source>
</evidence>
<dbReference type="SUPFAM" id="SSF53613">
    <property type="entry name" value="Ribokinase-like"/>
    <property type="match status" value="1"/>
</dbReference>
<dbReference type="AlphaFoldDB" id="A0A1H5S974"/>
<keyword evidence="8 17" id="KW-0521">NADP</keyword>
<evidence type="ECO:0000256" key="12">
    <source>
        <dbReference type="ARBA" id="ARBA00023239"/>
    </source>
</evidence>
<comment type="caution">
    <text evidence="18">Lacks conserved residue(s) required for the propagation of feature annotation.</text>
</comment>
<dbReference type="InterPro" id="IPR030677">
    <property type="entry name" value="Nnr"/>
</dbReference>
<feature type="binding site" evidence="18">
    <location>
        <position position="78"/>
    </location>
    <ligand>
        <name>K(+)</name>
        <dbReference type="ChEBI" id="CHEBI:29103"/>
    </ligand>
</feature>
<dbReference type="EC" id="4.2.1.136" evidence="19"/>
<dbReference type="EC" id="5.1.99.6" evidence="19"/>
<feature type="binding site" evidence="18">
    <location>
        <position position="145"/>
    </location>
    <ligand>
        <name>K(+)</name>
        <dbReference type="ChEBI" id="CHEBI:29103"/>
    </ligand>
</feature>
<evidence type="ECO:0000259" key="21">
    <source>
        <dbReference type="PROSITE" id="PS51385"/>
    </source>
</evidence>
<dbReference type="GO" id="GO:0046872">
    <property type="term" value="F:metal ion binding"/>
    <property type="evidence" value="ECO:0007669"/>
    <property type="project" value="UniProtKB-UniRule"/>
</dbReference>
<dbReference type="InterPro" id="IPR000631">
    <property type="entry name" value="CARKD"/>
</dbReference>
<comment type="function">
    <text evidence="18">Catalyzes the epimerization of the S- and R-forms of NAD(P)HX, a damaged form of NAD(P)H that is a result of enzymatic or heat-dependent hydration. This is a prerequisite for the S-specific NAD(P)H-hydrate dehydratase to allow the repair of both epimers of NAD(P)HX.</text>
</comment>
<organism evidence="22 23">
    <name type="scientific">Halpernia humi</name>
    <dbReference type="NCBI Taxonomy" id="493375"/>
    <lineage>
        <taxon>Bacteria</taxon>
        <taxon>Pseudomonadati</taxon>
        <taxon>Bacteroidota</taxon>
        <taxon>Flavobacteriia</taxon>
        <taxon>Flavobacteriales</taxon>
        <taxon>Weeksellaceae</taxon>
        <taxon>Chryseobacterium group</taxon>
        <taxon>Halpernia</taxon>
    </lineage>
</organism>
<feature type="binding site" evidence="17">
    <location>
        <position position="281"/>
    </location>
    <ligand>
        <name>(6S)-NADPHX</name>
        <dbReference type="ChEBI" id="CHEBI:64076"/>
    </ligand>
</feature>
<gene>
    <name evidence="17" type="primary">nnrD</name>
    <name evidence="18" type="synonym">nnrE</name>
    <name evidence="22" type="ORF">SAMN05421847_0077</name>
</gene>
<sequence length="519" mass="57581">MCEIVEIYFLPKFVLNPFIFMKLLNANQIKSADKFTLEEQKISSLQLMERAAETAVEYLISKIRNTQKFCIFCGKGNNGGDGFAIARLLYQKSYDVEVFTDLSNINFSDEAKTNFQKVKSISGIDLNDFSEVENMRFKANSIILDCIFGIGLNRKIEGKIERLIQVLNTINLKKISIDIPSGLLSDGFTPNDFTVLKADETLSFQFWKKAFFYPETGRFCGKIQILNIGISENFIASSESTEYIIDEHLIKNIYQPREDFVNKGTFGKTVMIAGSYGKIGAAVLATKAALKSGSGLTFCAAPKCGYNVLQNSAPEAMFIESGENFIEFLDLPEDGVLGIGPGLGTEADTEKVVLNLIKNQKMPMVIDADALNILSKNKDFLKYIPTNSIITPHPKEFERLFGASKNAFERTELAKRKAKELNIFIVLKGHHTQIISPEKEVFYNITGNSGMAKGGSGDALTGIITSFLSQNYSPKNAAIFGVWLHGKAGDFAAEKYSKESILPSDLIENIAEVFKDLQP</sequence>
<dbReference type="Gene3D" id="3.40.1190.20">
    <property type="match status" value="1"/>
</dbReference>
<dbReference type="NCBIfam" id="TIGR00197">
    <property type="entry name" value="yjeF_nterm"/>
    <property type="match status" value="1"/>
</dbReference>
<keyword evidence="9 18" id="KW-0630">Potassium</keyword>
<proteinExistence type="inferred from homology"/>
<dbReference type="PROSITE" id="PS51383">
    <property type="entry name" value="YJEF_C_3"/>
    <property type="match status" value="1"/>
</dbReference>
<feature type="binding site" evidence="17">
    <location>
        <position position="342"/>
    </location>
    <ligand>
        <name>(6S)-NADPHX</name>
        <dbReference type="ChEBI" id="CHEBI:64076"/>
    </ligand>
</feature>
<comment type="catalytic activity">
    <reaction evidence="1 18 19">
        <text>(6R)-NADHX = (6S)-NADHX</text>
        <dbReference type="Rhea" id="RHEA:32215"/>
        <dbReference type="ChEBI" id="CHEBI:64074"/>
        <dbReference type="ChEBI" id="CHEBI:64075"/>
        <dbReference type="EC" id="5.1.99.6"/>
    </reaction>
</comment>
<feature type="binding site" evidence="17">
    <location>
        <begin position="428"/>
        <end position="432"/>
    </location>
    <ligand>
        <name>AMP</name>
        <dbReference type="ChEBI" id="CHEBI:456215"/>
    </ligand>
</feature>
<dbReference type="Gene3D" id="3.40.50.10260">
    <property type="entry name" value="YjeF N-terminal domain"/>
    <property type="match status" value="1"/>
</dbReference>
<comment type="cofactor">
    <cofactor evidence="18 19">
        <name>K(+)</name>
        <dbReference type="ChEBI" id="CHEBI:29103"/>
    </cofactor>
    <text evidence="18 19">Binds 1 potassium ion per subunit.</text>
</comment>
<dbReference type="GO" id="GO:0046496">
    <property type="term" value="P:nicotinamide nucleotide metabolic process"/>
    <property type="evidence" value="ECO:0007669"/>
    <property type="project" value="UniProtKB-UniRule"/>
</dbReference>
<comment type="catalytic activity">
    <reaction evidence="2 18 19">
        <text>(6R)-NADPHX = (6S)-NADPHX</text>
        <dbReference type="Rhea" id="RHEA:32227"/>
        <dbReference type="ChEBI" id="CHEBI:64076"/>
        <dbReference type="ChEBI" id="CHEBI:64077"/>
        <dbReference type="EC" id="5.1.99.6"/>
    </reaction>
</comment>
<evidence type="ECO:0000259" key="20">
    <source>
        <dbReference type="PROSITE" id="PS51383"/>
    </source>
</evidence>
<evidence type="ECO:0000256" key="2">
    <source>
        <dbReference type="ARBA" id="ARBA00000909"/>
    </source>
</evidence>
<dbReference type="Pfam" id="PF01256">
    <property type="entry name" value="Carb_kinase"/>
    <property type="match status" value="1"/>
</dbReference>
<name>A0A1H5S974_9FLAO</name>
<keyword evidence="13" id="KW-0511">Multifunctional enzyme</keyword>
<dbReference type="PANTHER" id="PTHR12592">
    <property type="entry name" value="ATP-DEPENDENT (S)-NAD(P)H-HYDRATE DEHYDRATASE FAMILY MEMBER"/>
    <property type="match status" value="1"/>
</dbReference>
<dbReference type="GO" id="GO:0005524">
    <property type="term" value="F:ATP binding"/>
    <property type="evidence" value="ECO:0007669"/>
    <property type="project" value="UniProtKB-UniRule"/>
</dbReference>
<dbReference type="InterPro" id="IPR036652">
    <property type="entry name" value="YjeF_N_dom_sf"/>
</dbReference>
<evidence type="ECO:0000256" key="6">
    <source>
        <dbReference type="ARBA" id="ARBA00022741"/>
    </source>
</evidence>
<feature type="binding site" evidence="17">
    <location>
        <position position="457"/>
    </location>
    <ligand>
        <name>AMP</name>
        <dbReference type="ChEBI" id="CHEBI:456215"/>
    </ligand>
</feature>
<evidence type="ECO:0000313" key="22">
    <source>
        <dbReference type="EMBL" id="SEF47025.1"/>
    </source>
</evidence>
<comment type="similarity">
    <text evidence="18">Belongs to the NnrE/AIBP family.</text>
</comment>
<feature type="domain" description="YjeF N-terminal" evidence="21">
    <location>
        <begin position="29"/>
        <end position="236"/>
    </location>
</feature>
<comment type="catalytic activity">
    <reaction evidence="15 17 19">
        <text>(6S)-NADHX + ADP = AMP + phosphate + NADH + H(+)</text>
        <dbReference type="Rhea" id="RHEA:32223"/>
        <dbReference type="ChEBI" id="CHEBI:15378"/>
        <dbReference type="ChEBI" id="CHEBI:43474"/>
        <dbReference type="ChEBI" id="CHEBI:57945"/>
        <dbReference type="ChEBI" id="CHEBI:64074"/>
        <dbReference type="ChEBI" id="CHEBI:456215"/>
        <dbReference type="ChEBI" id="CHEBI:456216"/>
        <dbReference type="EC" id="4.2.1.136"/>
    </reaction>
</comment>
<dbReference type="Pfam" id="PF03853">
    <property type="entry name" value="YjeF_N"/>
    <property type="match status" value="1"/>
</dbReference>
<evidence type="ECO:0000313" key="23">
    <source>
        <dbReference type="Proteomes" id="UP000236738"/>
    </source>
</evidence>
<evidence type="ECO:0000256" key="11">
    <source>
        <dbReference type="ARBA" id="ARBA00023235"/>
    </source>
</evidence>
<evidence type="ECO:0000256" key="3">
    <source>
        <dbReference type="ARBA" id="ARBA00006001"/>
    </source>
</evidence>
<dbReference type="InterPro" id="IPR029056">
    <property type="entry name" value="Ribokinase-like"/>
</dbReference>
<dbReference type="NCBIfam" id="TIGR00196">
    <property type="entry name" value="yjeF_cterm"/>
    <property type="match status" value="1"/>
</dbReference>
<comment type="catalytic activity">
    <reaction evidence="16 17 19">
        <text>(6S)-NADPHX + ADP = AMP + phosphate + NADPH + H(+)</text>
        <dbReference type="Rhea" id="RHEA:32235"/>
        <dbReference type="ChEBI" id="CHEBI:15378"/>
        <dbReference type="ChEBI" id="CHEBI:43474"/>
        <dbReference type="ChEBI" id="CHEBI:57783"/>
        <dbReference type="ChEBI" id="CHEBI:64076"/>
        <dbReference type="ChEBI" id="CHEBI:456215"/>
        <dbReference type="ChEBI" id="CHEBI:456216"/>
        <dbReference type="EC" id="4.2.1.136"/>
    </reaction>
</comment>
<keyword evidence="10 17" id="KW-0520">NAD</keyword>
<evidence type="ECO:0000256" key="15">
    <source>
        <dbReference type="ARBA" id="ARBA00048238"/>
    </source>
</evidence>
<evidence type="ECO:0000256" key="18">
    <source>
        <dbReference type="HAMAP-Rule" id="MF_01966"/>
    </source>
</evidence>
<feature type="binding site" evidence="18">
    <location>
        <begin position="149"/>
        <end position="155"/>
    </location>
    <ligand>
        <name>(6S)-NADPHX</name>
        <dbReference type="ChEBI" id="CHEBI:64076"/>
    </ligand>
</feature>
<accession>A0A1H5S974</accession>
<keyword evidence="23" id="KW-1185">Reference proteome</keyword>
<comment type="similarity">
    <text evidence="3 19">In the N-terminal section; belongs to the NnrE/AIBP family.</text>
</comment>
<comment type="function">
    <text evidence="14 19">Bifunctional enzyme that catalyzes the epimerization of the S- and R-forms of NAD(P)HX and the dehydration of the S-form of NAD(P)HX at the expense of ADP, which is converted to AMP. This allows the repair of both epimers of NAD(P)HX, a damaged form of NAD(P)H that is a result of enzymatic or heat-dependent hydration.</text>
</comment>
<dbReference type="PANTHER" id="PTHR12592:SF0">
    <property type="entry name" value="ATP-DEPENDENT (S)-NAD(P)H-HYDRATE DEHYDRATASE"/>
    <property type="match status" value="1"/>
</dbReference>
<evidence type="ECO:0000256" key="1">
    <source>
        <dbReference type="ARBA" id="ARBA00000013"/>
    </source>
</evidence>
<feature type="binding site" evidence="17">
    <location>
        <position position="393"/>
    </location>
    <ligand>
        <name>(6S)-NADPHX</name>
        <dbReference type="ChEBI" id="CHEBI:64076"/>
    </ligand>
</feature>
<dbReference type="GO" id="GO:0110051">
    <property type="term" value="P:metabolite repair"/>
    <property type="evidence" value="ECO:0007669"/>
    <property type="project" value="TreeGrafter"/>
</dbReference>
<keyword evidence="7 17" id="KW-0067">ATP-binding</keyword>
<feature type="binding site" evidence="18">
    <location>
        <position position="178"/>
    </location>
    <ligand>
        <name>(6S)-NADPHX</name>
        <dbReference type="ChEBI" id="CHEBI:64076"/>
    </ligand>
</feature>
<dbReference type="InterPro" id="IPR004443">
    <property type="entry name" value="YjeF_N_dom"/>
</dbReference>
<evidence type="ECO:0000256" key="9">
    <source>
        <dbReference type="ARBA" id="ARBA00022958"/>
    </source>
</evidence>